<evidence type="ECO:0000256" key="6">
    <source>
        <dbReference type="ARBA" id="ARBA00022837"/>
    </source>
</evidence>
<keyword evidence="2" id="KW-0719">Serine esterase</keyword>
<reference evidence="9 10" key="1">
    <citation type="submission" date="2018-01" db="EMBL/GenBank/DDBJ databases">
        <title>Denitrification phenotypes of diverse strains of Pseudomonas stutzeri.</title>
        <authorList>
            <person name="Milligan D.A."/>
            <person name="Bergaust L."/>
            <person name="Bakken L.R."/>
            <person name="Frostegard A."/>
        </authorList>
    </citation>
    <scope>NUCLEOTIDE SEQUENCE [LARGE SCALE GENOMIC DNA]</scope>
    <source>
        <strain evidence="9 10">28a3</strain>
    </source>
</reference>
<evidence type="ECO:0000256" key="2">
    <source>
        <dbReference type="ARBA" id="ARBA00022487"/>
    </source>
</evidence>
<dbReference type="PANTHER" id="PTHR33938:SF15">
    <property type="entry name" value="FERULOYL ESTERASE B-RELATED"/>
    <property type="match status" value="1"/>
</dbReference>
<dbReference type="AlphaFoldDB" id="A0A2N8SYT1"/>
<dbReference type="PANTHER" id="PTHR33938">
    <property type="entry name" value="FERULOYL ESTERASE B-RELATED"/>
    <property type="match status" value="1"/>
</dbReference>
<comment type="similarity">
    <text evidence="1">Belongs to the tannase family.</text>
</comment>
<evidence type="ECO:0000256" key="7">
    <source>
        <dbReference type="ARBA" id="ARBA00023157"/>
    </source>
</evidence>
<keyword evidence="3" id="KW-0479">Metal-binding</keyword>
<sequence>MNAPRIARTSSFTPLLRVAPVLFAAALAEPALAASCNELSGKQVPASAIALPTTGAHVTSATPMPAGGTPPQSFGPYCEVTAEITPVDPSAPTIRMRLVLPEHWNAKAMMYGGGGYNGTVPNVAGNIPAGPVDQPTPLGRGYAVFASDSGHVANPLSPGDFAWNEEALANYAHDALKKTRDTAVYLIEQRYGQAPQRSYFAGGSTGGREALAVAQQWPKDFQGAIALYPAWNAAALDLQFGRITRALAAPGAFPSLEKRAALLEAAMQACDGLDGVRDRLISNQAACNAWFDPAKAKLNGRPLRCPGGADTGNSCLSDAQIHALKVFDTPIRFSQPLASGERGYPGFNTWGTDLGRPGEGLQPIVNRLGLNTLQPDYPMPVHGTGFAEGAPYHSGFWDEWVRYFVTRNPAFNSLTLDPASLGPWQARVDALSLRQDVNQTDLSAFVANGGKLLIAHGTSDQLVSTRASADYYRRVQQNMGRGRTRQFMRYYEIPGYAHAASTVFNAAWDSLTALEQWVERGIAPKRQTVTDTVAVPGRTRPLCEYPAWPKYKGHGDVNDASSFVCVKSQKGRH</sequence>
<dbReference type="OrthoDB" id="7197884at2"/>
<dbReference type="InterPro" id="IPR029058">
    <property type="entry name" value="AB_hydrolase_fold"/>
</dbReference>
<feature type="chain" id="PRO_5014925552" evidence="8">
    <location>
        <begin position="34"/>
        <end position="573"/>
    </location>
</feature>
<accession>A0A2N8SYT1</accession>
<feature type="signal peptide" evidence="8">
    <location>
        <begin position="1"/>
        <end position="33"/>
    </location>
</feature>
<name>A0A2N8SYT1_STUST</name>
<dbReference type="GO" id="GO:0046872">
    <property type="term" value="F:metal ion binding"/>
    <property type="evidence" value="ECO:0007669"/>
    <property type="project" value="UniProtKB-KW"/>
</dbReference>
<dbReference type="RefSeq" id="WP_102845775.1">
    <property type="nucleotide sequence ID" value="NZ_JAMOIG010000033.1"/>
</dbReference>
<dbReference type="EMBL" id="POUW01000001">
    <property type="protein sequence ID" value="PNG07644.1"/>
    <property type="molecule type" value="Genomic_DNA"/>
</dbReference>
<gene>
    <name evidence="9" type="ORF">CXL00_00820</name>
</gene>
<evidence type="ECO:0000313" key="10">
    <source>
        <dbReference type="Proteomes" id="UP000235897"/>
    </source>
</evidence>
<dbReference type="GO" id="GO:0052689">
    <property type="term" value="F:carboxylic ester hydrolase activity"/>
    <property type="evidence" value="ECO:0007669"/>
    <property type="project" value="UniProtKB-KW"/>
</dbReference>
<organism evidence="9 10">
    <name type="scientific">Stutzerimonas stutzeri</name>
    <name type="common">Pseudomonas stutzeri</name>
    <dbReference type="NCBI Taxonomy" id="316"/>
    <lineage>
        <taxon>Bacteria</taxon>
        <taxon>Pseudomonadati</taxon>
        <taxon>Pseudomonadota</taxon>
        <taxon>Gammaproteobacteria</taxon>
        <taxon>Pseudomonadales</taxon>
        <taxon>Pseudomonadaceae</taxon>
        <taxon>Stutzerimonas</taxon>
    </lineage>
</organism>
<proteinExistence type="inferred from homology"/>
<dbReference type="Pfam" id="PF07519">
    <property type="entry name" value="Tannase"/>
    <property type="match status" value="1"/>
</dbReference>
<evidence type="ECO:0000256" key="5">
    <source>
        <dbReference type="ARBA" id="ARBA00022801"/>
    </source>
</evidence>
<evidence type="ECO:0000313" key="9">
    <source>
        <dbReference type="EMBL" id="PNG07644.1"/>
    </source>
</evidence>
<evidence type="ECO:0000256" key="4">
    <source>
        <dbReference type="ARBA" id="ARBA00022729"/>
    </source>
</evidence>
<protein>
    <submittedName>
        <fullName evidence="9">Tannase/feruloyl esterase family alpha/beta hydrolase</fullName>
    </submittedName>
</protein>
<evidence type="ECO:0000256" key="1">
    <source>
        <dbReference type="ARBA" id="ARBA00006249"/>
    </source>
</evidence>
<keyword evidence="7" id="KW-1015">Disulfide bond</keyword>
<keyword evidence="6" id="KW-0106">Calcium</keyword>
<dbReference type="InterPro" id="IPR011118">
    <property type="entry name" value="Tannase/feruloyl_esterase"/>
</dbReference>
<evidence type="ECO:0000256" key="8">
    <source>
        <dbReference type="SAM" id="SignalP"/>
    </source>
</evidence>
<dbReference type="Proteomes" id="UP000235897">
    <property type="component" value="Unassembled WGS sequence"/>
</dbReference>
<dbReference type="Gene3D" id="3.40.50.1820">
    <property type="entry name" value="alpha/beta hydrolase"/>
    <property type="match status" value="1"/>
</dbReference>
<dbReference type="SUPFAM" id="SSF53474">
    <property type="entry name" value="alpha/beta-Hydrolases"/>
    <property type="match status" value="1"/>
</dbReference>
<keyword evidence="4 8" id="KW-0732">Signal</keyword>
<keyword evidence="5 9" id="KW-0378">Hydrolase</keyword>
<evidence type="ECO:0000256" key="3">
    <source>
        <dbReference type="ARBA" id="ARBA00022723"/>
    </source>
</evidence>
<comment type="caution">
    <text evidence="9">The sequence shown here is derived from an EMBL/GenBank/DDBJ whole genome shotgun (WGS) entry which is preliminary data.</text>
</comment>